<keyword evidence="1" id="KW-0812">Transmembrane</keyword>
<dbReference type="Proteomes" id="UP000319976">
    <property type="component" value="Chromosome"/>
</dbReference>
<evidence type="ECO:0000313" key="3">
    <source>
        <dbReference type="EMBL" id="QDT66381.1"/>
    </source>
</evidence>
<feature type="transmembrane region" description="Helical" evidence="1">
    <location>
        <begin position="86"/>
        <end position="109"/>
    </location>
</feature>
<dbReference type="KEGG" id="chya:V22_36480"/>
<evidence type="ECO:0000259" key="2">
    <source>
        <dbReference type="Pfam" id="PF04773"/>
    </source>
</evidence>
<dbReference type="PANTHER" id="PTHR30273">
    <property type="entry name" value="PERIPLASMIC SIGNAL SENSOR AND SIGMA FACTOR ACTIVATOR FECR-RELATED"/>
    <property type="match status" value="1"/>
</dbReference>
<dbReference type="AlphaFoldDB" id="A0A517TDD9"/>
<reference evidence="3 4" key="1">
    <citation type="submission" date="2019-02" db="EMBL/GenBank/DDBJ databases">
        <title>Deep-cultivation of Planctomycetes and their phenomic and genomic characterization uncovers novel biology.</title>
        <authorList>
            <person name="Wiegand S."/>
            <person name="Jogler M."/>
            <person name="Boedeker C."/>
            <person name="Pinto D."/>
            <person name="Vollmers J."/>
            <person name="Rivas-Marin E."/>
            <person name="Kohn T."/>
            <person name="Peeters S.H."/>
            <person name="Heuer A."/>
            <person name="Rast P."/>
            <person name="Oberbeckmann S."/>
            <person name="Bunk B."/>
            <person name="Jeske O."/>
            <person name="Meyerdierks A."/>
            <person name="Storesund J.E."/>
            <person name="Kallscheuer N."/>
            <person name="Luecker S."/>
            <person name="Lage O.M."/>
            <person name="Pohl T."/>
            <person name="Merkel B.J."/>
            <person name="Hornburger P."/>
            <person name="Mueller R.-W."/>
            <person name="Bruemmer F."/>
            <person name="Labrenz M."/>
            <person name="Spormann A.M."/>
            <person name="Op den Camp H."/>
            <person name="Overmann J."/>
            <person name="Amann R."/>
            <person name="Jetten M.S.M."/>
            <person name="Mascher T."/>
            <person name="Medema M.H."/>
            <person name="Devos D.P."/>
            <person name="Kaster A.-K."/>
            <person name="Ovreas L."/>
            <person name="Rohde M."/>
            <person name="Galperin M.Y."/>
            <person name="Jogler C."/>
        </authorList>
    </citation>
    <scope>NUCLEOTIDE SEQUENCE [LARGE SCALE GENOMIC DNA]</scope>
    <source>
        <strain evidence="3 4">V22</strain>
    </source>
</reference>
<dbReference type="InterPro" id="IPR012373">
    <property type="entry name" value="Ferrdict_sens_TM"/>
</dbReference>
<sequence length="453" mass="49037">MSKPADPFAEIRTLAKAACDGSIAPRETERLGELLSADLQICQWYLDYMDVHAHLTVFGAMPPTEDLAEQLLGPKRRKRDTWRKQIAAVTASVLSVALMVAIGLAISLLQPPPPTAGKIIGLTSDAEWLGSDYLPGALVLDRTSLTLKSGIATLRLTDGVIVNIQGPSTIEATSKDETKLIEGSLHAIVPEQAIGYTVRTPDAEIVDLGTEFSVDRSSEFGTRVVVRHGTVEGRPLTTEDEPARVFQLSAGRAMEFPPGTGLARTLTLLPDWERQFEIFDNAHGGIAQMDGVLRTSPSVPADLRPGQMPTNDYIMLVRECAGIILQEDLQIQQVDGPVTLPAGTMVDSYLLHFDPQIGSTASPLGTVSFTQPIVAVAVSSDDLMKTDQLCSVEGSLHTQETYRGLELDLDTASLSPDRKTLTIHFGRSGDIELDQCRVLVRHVEPTVEEPTTP</sequence>
<gene>
    <name evidence="3" type="ORF">V22_36480</name>
</gene>
<evidence type="ECO:0000313" key="4">
    <source>
        <dbReference type="Proteomes" id="UP000319976"/>
    </source>
</evidence>
<dbReference type="OrthoDB" id="258532at2"/>
<dbReference type="Pfam" id="PF04773">
    <property type="entry name" value="FecR"/>
    <property type="match status" value="1"/>
</dbReference>
<organism evidence="3 4">
    <name type="scientific">Calycomorphotria hydatis</name>
    <dbReference type="NCBI Taxonomy" id="2528027"/>
    <lineage>
        <taxon>Bacteria</taxon>
        <taxon>Pseudomonadati</taxon>
        <taxon>Planctomycetota</taxon>
        <taxon>Planctomycetia</taxon>
        <taxon>Planctomycetales</taxon>
        <taxon>Planctomycetaceae</taxon>
        <taxon>Calycomorphotria</taxon>
    </lineage>
</organism>
<name>A0A517TDD9_9PLAN</name>
<keyword evidence="1" id="KW-0472">Membrane</keyword>
<dbReference type="InterPro" id="IPR006860">
    <property type="entry name" value="FecR"/>
</dbReference>
<keyword evidence="4" id="KW-1185">Reference proteome</keyword>
<dbReference type="Gene3D" id="2.60.120.1440">
    <property type="match status" value="1"/>
</dbReference>
<dbReference type="PANTHER" id="PTHR30273:SF2">
    <property type="entry name" value="PROTEIN FECR"/>
    <property type="match status" value="1"/>
</dbReference>
<protein>
    <submittedName>
        <fullName evidence="3">FecR protein</fullName>
    </submittedName>
</protein>
<proteinExistence type="predicted"/>
<dbReference type="GO" id="GO:0016989">
    <property type="term" value="F:sigma factor antagonist activity"/>
    <property type="evidence" value="ECO:0007669"/>
    <property type="project" value="TreeGrafter"/>
</dbReference>
<dbReference type="EMBL" id="CP036316">
    <property type="protein sequence ID" value="QDT66381.1"/>
    <property type="molecule type" value="Genomic_DNA"/>
</dbReference>
<feature type="domain" description="FecR protein" evidence="2">
    <location>
        <begin position="146"/>
        <end position="232"/>
    </location>
</feature>
<keyword evidence="1" id="KW-1133">Transmembrane helix</keyword>
<evidence type="ECO:0000256" key="1">
    <source>
        <dbReference type="SAM" id="Phobius"/>
    </source>
</evidence>
<dbReference type="RefSeq" id="WP_145265428.1">
    <property type="nucleotide sequence ID" value="NZ_CP036316.1"/>
</dbReference>
<accession>A0A517TDD9</accession>